<keyword evidence="2" id="KW-1185">Reference proteome</keyword>
<proteinExistence type="predicted"/>
<organism evidence="1 2">
    <name type="scientific">Streptomyces rimosus subsp. rimosus</name>
    <dbReference type="NCBI Taxonomy" id="132474"/>
    <lineage>
        <taxon>Bacteria</taxon>
        <taxon>Bacillati</taxon>
        <taxon>Actinomycetota</taxon>
        <taxon>Actinomycetes</taxon>
        <taxon>Kitasatosporales</taxon>
        <taxon>Streptomycetaceae</taxon>
        <taxon>Streptomyces</taxon>
    </lineage>
</organism>
<accession>A0ABY3Z4W0</accession>
<protein>
    <submittedName>
        <fullName evidence="1">Uncharacterized protein</fullName>
    </submittedName>
</protein>
<dbReference type="Proteomes" id="UP000829494">
    <property type="component" value="Chromosome"/>
</dbReference>
<reference evidence="1 2" key="1">
    <citation type="submission" date="2022-03" db="EMBL/GenBank/DDBJ databases">
        <title>Complete genome of Streptomyces rimosus ssp. rimosus R7 (=ATCC 10970).</title>
        <authorList>
            <person name="Beganovic S."/>
            <person name="Ruckert C."/>
            <person name="Busche T."/>
            <person name="Kalinowski J."/>
            <person name="Wittmann C."/>
        </authorList>
    </citation>
    <scope>NUCLEOTIDE SEQUENCE [LARGE SCALE GENOMIC DNA]</scope>
    <source>
        <strain evidence="1 2">R7</strain>
    </source>
</reference>
<gene>
    <name evidence="1" type="ORF">SRIMR7_23585</name>
</gene>
<sequence length="75" mass="8245">MFAWRRTAVRKRVVVNLADKAFNGVLWAQRGPLLVLRDVQLLEAGRAPQQVDGEVVIERARVEFTQVLASTGGGG</sequence>
<evidence type="ECO:0000313" key="2">
    <source>
        <dbReference type="Proteomes" id="UP000829494"/>
    </source>
</evidence>
<dbReference type="GeneID" id="66855748"/>
<evidence type="ECO:0000313" key="1">
    <source>
        <dbReference type="EMBL" id="UNZ05143.1"/>
    </source>
</evidence>
<dbReference type="EMBL" id="CP094298">
    <property type="protein sequence ID" value="UNZ05143.1"/>
    <property type="molecule type" value="Genomic_DNA"/>
</dbReference>
<dbReference type="RefSeq" id="WP_003979821.1">
    <property type="nucleotide sequence ID" value="NZ_CP043497.1"/>
</dbReference>
<name>A0ABY3Z4W0_STRRM</name>